<evidence type="ECO:0000313" key="2">
    <source>
        <dbReference type="EMBL" id="CUU25494.1"/>
    </source>
</evidence>
<protein>
    <recommendedName>
        <fullName evidence="4">Pilus assembly protein CpaB</fullName>
    </recommendedName>
</protein>
<organism evidence="2 3">
    <name type="scientific">Duffyella gerundensis</name>
    <dbReference type="NCBI Taxonomy" id="1619313"/>
    <lineage>
        <taxon>Bacteria</taxon>
        <taxon>Pseudomonadati</taxon>
        <taxon>Pseudomonadota</taxon>
        <taxon>Gammaproteobacteria</taxon>
        <taxon>Enterobacterales</taxon>
        <taxon>Erwiniaceae</taxon>
        <taxon>Duffyella</taxon>
    </lineage>
</organism>
<dbReference type="STRING" id="1619313.EM595_3263"/>
<keyword evidence="3" id="KW-1185">Reference proteome</keyword>
<gene>
    <name evidence="2" type="ORF">EM595_3263</name>
</gene>
<keyword evidence="1" id="KW-0812">Transmembrane</keyword>
<evidence type="ECO:0000313" key="3">
    <source>
        <dbReference type="Proteomes" id="UP000059419"/>
    </source>
</evidence>
<dbReference type="RefSeq" id="WP_067434444.1">
    <property type="nucleotide sequence ID" value="NZ_CP072598.1"/>
</dbReference>
<keyword evidence="1" id="KW-0472">Membrane</keyword>
<dbReference type="PATRIC" id="fig|1619313.3.peg.3386"/>
<dbReference type="KEGG" id="ege:EM595_3263"/>
<reference evidence="3" key="1">
    <citation type="submission" date="2015-11" db="EMBL/GenBank/DDBJ databases">
        <authorList>
            <person name="Blom J."/>
        </authorList>
    </citation>
    <scope>NUCLEOTIDE SEQUENCE [LARGE SCALE GENOMIC DNA]</scope>
</reference>
<dbReference type="Proteomes" id="UP000059419">
    <property type="component" value="Chromosome 1"/>
</dbReference>
<evidence type="ECO:0008006" key="4">
    <source>
        <dbReference type="Google" id="ProtNLM"/>
    </source>
</evidence>
<feature type="transmembrane region" description="Helical" evidence="1">
    <location>
        <begin position="6"/>
        <end position="23"/>
    </location>
</feature>
<keyword evidence="1" id="KW-1133">Transmembrane helix</keyword>
<dbReference type="OrthoDB" id="6555501at2"/>
<dbReference type="AlphaFoldDB" id="A0A0U5L9T8"/>
<proteinExistence type="predicted"/>
<evidence type="ECO:0000256" key="1">
    <source>
        <dbReference type="SAM" id="Phobius"/>
    </source>
</evidence>
<accession>A0A0U5L9T8</accession>
<name>A0A0U5L9T8_9GAMM</name>
<dbReference type="EMBL" id="LN907827">
    <property type="protein sequence ID" value="CUU25494.1"/>
    <property type="molecule type" value="Genomic_DNA"/>
</dbReference>
<sequence length="274" mass="30792">MNHRMLFFTSLIVIAVGITGIFLQKKGSSLPSAEKLNTSSDKRSIFIAEATRDLNHYEILNASGYRLREIEIDKDAQDIRELPLNNSGRLNGSLVRNNIAKGSAIIPEMIESPESKTFIQNSLKQSEFPYAVHLSTDDSYLLSTLNIGEKVSLFLRIEEDNTAKTINFKLGNEDSSTTKENKRYVISKLMDSVDVINIKQYKRSENPSLNDNAPIGEVLLRLSLPQLTKLKVVEKSGELLIFPSQGNDENLNKKITLSEVLPQFHAVRELRGNK</sequence>